<dbReference type="PANTHER" id="PTHR33112">
    <property type="entry name" value="DOMAIN PROTEIN, PUTATIVE-RELATED"/>
    <property type="match status" value="1"/>
</dbReference>
<dbReference type="InterPro" id="IPR010730">
    <property type="entry name" value="HET"/>
</dbReference>
<feature type="non-terminal residue" evidence="2">
    <location>
        <position position="1"/>
    </location>
</feature>
<feature type="non-terminal residue" evidence="2">
    <location>
        <position position="94"/>
    </location>
</feature>
<evidence type="ECO:0000313" key="3">
    <source>
        <dbReference type="Proteomes" id="UP001172102"/>
    </source>
</evidence>
<evidence type="ECO:0000313" key="2">
    <source>
        <dbReference type="EMBL" id="KAK0704550.1"/>
    </source>
</evidence>
<proteinExistence type="predicted"/>
<reference evidence="2" key="1">
    <citation type="submission" date="2023-06" db="EMBL/GenBank/DDBJ databases">
        <title>Genome-scale phylogeny and comparative genomics of the fungal order Sordariales.</title>
        <authorList>
            <consortium name="Lawrence Berkeley National Laboratory"/>
            <person name="Hensen N."/>
            <person name="Bonometti L."/>
            <person name="Westerberg I."/>
            <person name="Brannstrom I.O."/>
            <person name="Guillou S."/>
            <person name="Cros-Aarteil S."/>
            <person name="Calhoun S."/>
            <person name="Haridas S."/>
            <person name="Kuo A."/>
            <person name="Mondo S."/>
            <person name="Pangilinan J."/>
            <person name="Riley R."/>
            <person name="Labutti K."/>
            <person name="Andreopoulos B."/>
            <person name="Lipzen A."/>
            <person name="Chen C."/>
            <person name="Yanf M."/>
            <person name="Daum C."/>
            <person name="Ng V."/>
            <person name="Clum A."/>
            <person name="Steindorff A."/>
            <person name="Ohm R."/>
            <person name="Martin F."/>
            <person name="Silar P."/>
            <person name="Natvig D."/>
            <person name="Lalanne C."/>
            <person name="Gautier V."/>
            <person name="Ament-Velasquez S.L."/>
            <person name="Kruys A."/>
            <person name="Hutchinson M.I."/>
            <person name="Powell A.J."/>
            <person name="Barry K."/>
            <person name="Miller A.N."/>
            <person name="Grigoriev I.V."/>
            <person name="Debuchy R."/>
            <person name="Gladieux P."/>
            <person name="Thoren M.H."/>
            <person name="Johannesson H."/>
        </authorList>
    </citation>
    <scope>NUCLEOTIDE SEQUENCE</scope>
    <source>
        <strain evidence="2">SMH4607-1</strain>
    </source>
</reference>
<dbReference type="Pfam" id="PF06985">
    <property type="entry name" value="HET"/>
    <property type="match status" value="1"/>
</dbReference>
<dbReference type="EMBL" id="JAUKUA010000007">
    <property type="protein sequence ID" value="KAK0704550.1"/>
    <property type="molecule type" value="Genomic_DNA"/>
</dbReference>
<dbReference type="AlphaFoldDB" id="A0AA39ZVY4"/>
<accession>A0AA39ZVY4</accession>
<sequence length="94" mass="10690">GDEPDYITLSYVWGSYKQPTLTTANLALWSSAGALRQHIDLPQTNKDAIQVVQDIGMRFLWVDALCNIQDDKYELALQIQQMDRIYSRATLTIA</sequence>
<comment type="caution">
    <text evidence="2">The sequence shown here is derived from an EMBL/GenBank/DDBJ whole genome shotgun (WGS) entry which is preliminary data.</text>
</comment>
<feature type="domain" description="Heterokaryon incompatibility" evidence="1">
    <location>
        <begin position="6"/>
        <end position="94"/>
    </location>
</feature>
<evidence type="ECO:0000259" key="1">
    <source>
        <dbReference type="Pfam" id="PF06985"/>
    </source>
</evidence>
<name>A0AA39ZVY4_9PEZI</name>
<protein>
    <submittedName>
        <fullName evidence="2">Heterokaryon incompatibility</fullName>
    </submittedName>
</protein>
<organism evidence="2 3">
    <name type="scientific">Lasiosphaeris hirsuta</name>
    <dbReference type="NCBI Taxonomy" id="260670"/>
    <lineage>
        <taxon>Eukaryota</taxon>
        <taxon>Fungi</taxon>
        <taxon>Dikarya</taxon>
        <taxon>Ascomycota</taxon>
        <taxon>Pezizomycotina</taxon>
        <taxon>Sordariomycetes</taxon>
        <taxon>Sordariomycetidae</taxon>
        <taxon>Sordariales</taxon>
        <taxon>Lasiosphaeriaceae</taxon>
        <taxon>Lasiosphaeris</taxon>
    </lineage>
</organism>
<dbReference type="Proteomes" id="UP001172102">
    <property type="component" value="Unassembled WGS sequence"/>
</dbReference>
<gene>
    <name evidence="2" type="ORF">B0H67DRAFT_457345</name>
</gene>
<dbReference type="PANTHER" id="PTHR33112:SF12">
    <property type="entry name" value="HETEROKARYON INCOMPATIBILITY DOMAIN-CONTAINING PROTEIN"/>
    <property type="match status" value="1"/>
</dbReference>
<keyword evidence="3" id="KW-1185">Reference proteome</keyword>